<protein>
    <submittedName>
        <fullName evidence="2">Protein phosphatase 2C domain-containing protein</fullName>
    </submittedName>
</protein>
<name>A0ABR7J246_9FLAO</name>
<dbReference type="Pfam" id="PF13672">
    <property type="entry name" value="PP2C_2"/>
    <property type="match status" value="1"/>
</dbReference>
<accession>A0ABR7J246</accession>
<dbReference type="InterPro" id="IPR001932">
    <property type="entry name" value="PPM-type_phosphatase-like_dom"/>
</dbReference>
<comment type="caution">
    <text evidence="2">The sequence shown here is derived from an EMBL/GenBank/DDBJ whole genome shotgun (WGS) entry which is preliminary data.</text>
</comment>
<dbReference type="InterPro" id="IPR036457">
    <property type="entry name" value="PPM-type-like_dom_sf"/>
</dbReference>
<evidence type="ECO:0000259" key="1">
    <source>
        <dbReference type="PROSITE" id="PS51746"/>
    </source>
</evidence>
<keyword evidence="3" id="KW-1185">Reference proteome</keyword>
<proteinExistence type="predicted"/>
<dbReference type="Gene3D" id="3.60.40.10">
    <property type="entry name" value="PPM-type phosphatase domain"/>
    <property type="match status" value="1"/>
</dbReference>
<dbReference type="SUPFAM" id="SSF81606">
    <property type="entry name" value="PP2C-like"/>
    <property type="match status" value="1"/>
</dbReference>
<dbReference type="PROSITE" id="PS51746">
    <property type="entry name" value="PPM_2"/>
    <property type="match status" value="1"/>
</dbReference>
<evidence type="ECO:0000313" key="2">
    <source>
        <dbReference type="EMBL" id="MBC5836007.1"/>
    </source>
</evidence>
<gene>
    <name evidence="2" type="ORF">H8R27_14020</name>
</gene>
<dbReference type="EMBL" id="JACRUN010000010">
    <property type="protein sequence ID" value="MBC5836007.1"/>
    <property type="molecule type" value="Genomic_DNA"/>
</dbReference>
<organism evidence="2 3">
    <name type="scientific">Flavobacterium bernardetii</name>
    <dbReference type="NCBI Taxonomy" id="2813823"/>
    <lineage>
        <taxon>Bacteria</taxon>
        <taxon>Pseudomonadati</taxon>
        <taxon>Bacteroidota</taxon>
        <taxon>Flavobacteriia</taxon>
        <taxon>Flavobacteriales</taxon>
        <taxon>Flavobacteriaceae</taxon>
        <taxon>Flavobacterium</taxon>
    </lineage>
</organism>
<feature type="domain" description="PPM-type phosphatase" evidence="1">
    <location>
        <begin position="2"/>
        <end position="224"/>
    </location>
</feature>
<sequence>MKILSHTGIGQREANQDVILISELQNDMSLYLVVDGMGGYENGYDAAKIIIENIDSYLKTCKEITSIEIDVALKKANLAIKQFNEIESSKSGATLGAIIRSSDKSLIFWLGDVTICLFDGDNITFKSKSHTLVNSLVESGKVISTDSINKYKHIVTKSISGKREIIEKGFFEISNNDYNKFVICSDGVTETISLLDFVKVEIIELNKSLENSSKDNYSYIFGFNKNL</sequence>
<dbReference type="SMART" id="SM00332">
    <property type="entry name" value="PP2Cc"/>
    <property type="match status" value="1"/>
</dbReference>
<dbReference type="Proteomes" id="UP000605990">
    <property type="component" value="Unassembled WGS sequence"/>
</dbReference>
<reference evidence="2 3" key="1">
    <citation type="submission" date="2020-08" db="EMBL/GenBank/DDBJ databases">
        <title>Description of novel Flavobacterium F-408 isolate.</title>
        <authorList>
            <person name="Saticioglu I.B."/>
            <person name="Duman M."/>
            <person name="Altun S."/>
        </authorList>
    </citation>
    <scope>NUCLEOTIDE SEQUENCE [LARGE SCALE GENOMIC DNA]</scope>
    <source>
        <strain evidence="2 3">F-408</strain>
    </source>
</reference>
<dbReference type="RefSeq" id="WP_166131055.1">
    <property type="nucleotide sequence ID" value="NZ_JAANOQ010000009.1"/>
</dbReference>
<evidence type="ECO:0000313" key="3">
    <source>
        <dbReference type="Proteomes" id="UP000605990"/>
    </source>
</evidence>